<dbReference type="RefSeq" id="WP_128219181.1">
    <property type="nucleotide sequence ID" value="NZ_CP034929.1"/>
</dbReference>
<keyword evidence="1" id="KW-1133">Transmembrane helix</keyword>
<keyword evidence="1" id="KW-0812">Transmembrane</keyword>
<accession>A0ABW1R2K7</accession>
<evidence type="ECO:0000313" key="3">
    <source>
        <dbReference type="Proteomes" id="UP001596098"/>
    </source>
</evidence>
<sequence>MKTDEELHTLFRDASNDAAPDFAVHRVVAGATTRGRSLRRRSVAVRTVGSLAVVAVVAPLAWVGVGQLGGDEGQAPSVAAPASQAAALSGPQRIAFTSDTLAPELVDAVQELRPGADITVREPFAGYNRVGRIAVVEVNEDGQGGNVEIQLWPSDGTMEEVSTSVCDPINGESTCTSVAGGTLATSVGDYSGTSIVSHTATFVRPDGIRVVATASNTEVAVWPAPVIGDAPVLDDAALAALATSDRWVEDGAPDPAPTQDVPLGTLALDIAGMQAELIDQLQALAPDATVSAAPAAQGAGPRVGAVVDDGHGQAFVDLYLGTQMPGFVYGAWLNESGACGAGCSETDEGRLEVYDGADDGTPDEIGVWNGATYQRADGVEVLVSISNTAGPKFDATTTTRATPPLTGEQLAAIATSDVWVD</sequence>
<keyword evidence="1" id="KW-0472">Membrane</keyword>
<gene>
    <name evidence="2" type="ORF">ACFPWU_13960</name>
</gene>
<name>A0ABW1R2K7_9ACTN</name>
<evidence type="ECO:0000313" key="2">
    <source>
        <dbReference type="EMBL" id="MFC6154770.1"/>
    </source>
</evidence>
<dbReference type="EMBL" id="JBHSQI010000009">
    <property type="protein sequence ID" value="MFC6154770.1"/>
    <property type="molecule type" value="Genomic_DNA"/>
</dbReference>
<comment type="caution">
    <text evidence="2">The sequence shown here is derived from an EMBL/GenBank/DDBJ whole genome shotgun (WGS) entry which is preliminary data.</text>
</comment>
<feature type="transmembrane region" description="Helical" evidence="1">
    <location>
        <begin position="43"/>
        <end position="65"/>
    </location>
</feature>
<reference evidence="3" key="1">
    <citation type="journal article" date="2019" name="Int. J. Syst. Evol. Microbiol.">
        <title>The Global Catalogue of Microorganisms (GCM) 10K type strain sequencing project: providing services to taxonomists for standard genome sequencing and annotation.</title>
        <authorList>
            <consortium name="The Broad Institute Genomics Platform"/>
            <consortium name="The Broad Institute Genome Sequencing Center for Infectious Disease"/>
            <person name="Wu L."/>
            <person name="Ma J."/>
        </authorList>
    </citation>
    <scope>NUCLEOTIDE SEQUENCE [LARGE SCALE GENOMIC DNA]</scope>
    <source>
        <strain evidence="3">DFY28</strain>
    </source>
</reference>
<proteinExistence type="predicted"/>
<organism evidence="2 3">
    <name type="scientific">Nocardioides yefusunii</name>
    <dbReference type="NCBI Taxonomy" id="2500546"/>
    <lineage>
        <taxon>Bacteria</taxon>
        <taxon>Bacillati</taxon>
        <taxon>Actinomycetota</taxon>
        <taxon>Actinomycetes</taxon>
        <taxon>Propionibacteriales</taxon>
        <taxon>Nocardioidaceae</taxon>
        <taxon>Nocardioides</taxon>
    </lineage>
</organism>
<dbReference type="Proteomes" id="UP001596098">
    <property type="component" value="Unassembled WGS sequence"/>
</dbReference>
<evidence type="ECO:0000256" key="1">
    <source>
        <dbReference type="SAM" id="Phobius"/>
    </source>
</evidence>
<protein>
    <submittedName>
        <fullName evidence="2">Uncharacterized protein</fullName>
    </submittedName>
</protein>
<keyword evidence="3" id="KW-1185">Reference proteome</keyword>